<keyword evidence="5 10" id="KW-0812">Transmembrane</keyword>
<protein>
    <recommendedName>
        <fullName evidence="10">Cobalt transport protein CbiN</fullName>
    </recommendedName>
    <alternativeName>
        <fullName evidence="10">Energy-coupling factor transporter probable substrate-capture protein CbiN</fullName>
        <shortName evidence="10">ECF transporter S component CbiN</shortName>
    </alternativeName>
</protein>
<comment type="pathway">
    <text evidence="10">Cofactor biosynthesis; adenosylcobalamin biosynthesis.</text>
</comment>
<name>A0A9X3SD13_9ACTN</name>
<comment type="subunit">
    <text evidence="10">Forms an energy-coupling factor (ECF) transporter complex composed of an ATP-binding protein (A component, CbiO), a transmembrane protein (T component, CbiQ) and 2 possible substrate-capture proteins (S components, CbiM and CbiN) of unknown stoichimetry.</text>
</comment>
<keyword evidence="8 10" id="KW-0472">Membrane</keyword>
<accession>A0A9X3SD13</accession>
<feature type="compositionally biased region" description="Low complexity" evidence="11">
    <location>
        <begin position="103"/>
        <end position="116"/>
    </location>
</feature>
<evidence type="ECO:0000256" key="6">
    <source>
        <dbReference type="ARBA" id="ARBA00022989"/>
    </source>
</evidence>
<dbReference type="InterPro" id="IPR003705">
    <property type="entry name" value="CbiN"/>
</dbReference>
<evidence type="ECO:0000256" key="5">
    <source>
        <dbReference type="ARBA" id="ARBA00022692"/>
    </source>
</evidence>
<dbReference type="HAMAP" id="MF_00330">
    <property type="entry name" value="CbiN"/>
    <property type="match status" value="1"/>
</dbReference>
<feature type="region of interest" description="Disordered" evidence="11">
    <location>
        <begin position="101"/>
        <end position="125"/>
    </location>
</feature>
<dbReference type="Proteomes" id="UP001140076">
    <property type="component" value="Unassembled WGS sequence"/>
</dbReference>
<feature type="transmembrane region" description="Helical" evidence="10">
    <location>
        <begin position="70"/>
        <end position="90"/>
    </location>
</feature>
<evidence type="ECO:0000256" key="9">
    <source>
        <dbReference type="ARBA" id="ARBA00023285"/>
    </source>
</evidence>
<dbReference type="GO" id="GO:0009236">
    <property type="term" value="P:cobalamin biosynthetic process"/>
    <property type="evidence" value="ECO:0007669"/>
    <property type="project" value="UniProtKB-UniRule"/>
</dbReference>
<evidence type="ECO:0000256" key="2">
    <source>
        <dbReference type="ARBA" id="ARBA00022448"/>
    </source>
</evidence>
<sequence length="125" mass="12854">MPRTLTTWLLIAAAAAIAVLPVLIGAGDHLREPFPGADAEAEEAVQRIDPGYEPWFTPLYEAPSSEIESGLFALQAAIGAGVIGYCLGVLRTRRRLGRPAVDAAPSGAAPAPGAGPEAERGGPAR</sequence>
<evidence type="ECO:0000256" key="8">
    <source>
        <dbReference type="ARBA" id="ARBA00023136"/>
    </source>
</evidence>
<dbReference type="EMBL" id="JAJAQC010000009">
    <property type="protein sequence ID" value="MDA0564283.1"/>
    <property type="molecule type" value="Genomic_DNA"/>
</dbReference>
<evidence type="ECO:0000313" key="12">
    <source>
        <dbReference type="EMBL" id="MDA0564283.1"/>
    </source>
</evidence>
<dbReference type="Pfam" id="PF02553">
    <property type="entry name" value="CbiN"/>
    <property type="match status" value="1"/>
</dbReference>
<comment type="similarity">
    <text evidence="10">Belongs to the CbiN family.</text>
</comment>
<dbReference type="NCBIfam" id="TIGR01165">
    <property type="entry name" value="cbiN"/>
    <property type="match status" value="1"/>
</dbReference>
<keyword evidence="4 10" id="KW-0169">Cobalamin biosynthesis</keyword>
<dbReference type="PANTHER" id="PTHR38662">
    <property type="entry name" value="COBALT TRANSPORT PROTEIN CBIN"/>
    <property type="match status" value="1"/>
</dbReference>
<dbReference type="NCBIfam" id="NF002780">
    <property type="entry name" value="PRK02898.1"/>
    <property type="match status" value="1"/>
</dbReference>
<organism evidence="12 13">
    <name type="scientific">Streptomonospora mangrovi</name>
    <dbReference type="NCBI Taxonomy" id="2883123"/>
    <lineage>
        <taxon>Bacteria</taxon>
        <taxon>Bacillati</taxon>
        <taxon>Actinomycetota</taxon>
        <taxon>Actinomycetes</taxon>
        <taxon>Streptosporangiales</taxon>
        <taxon>Nocardiopsidaceae</taxon>
        <taxon>Streptomonospora</taxon>
    </lineage>
</organism>
<keyword evidence="3 10" id="KW-1003">Cell membrane</keyword>
<keyword evidence="6 10" id="KW-1133">Transmembrane helix</keyword>
<evidence type="ECO:0000256" key="10">
    <source>
        <dbReference type="HAMAP-Rule" id="MF_00330"/>
    </source>
</evidence>
<keyword evidence="1 10" id="KW-0171">Cobalt transport</keyword>
<comment type="caution">
    <text evidence="12">The sequence shown here is derived from an EMBL/GenBank/DDBJ whole genome shotgun (WGS) entry which is preliminary data.</text>
</comment>
<proteinExistence type="inferred from homology"/>
<evidence type="ECO:0000313" key="13">
    <source>
        <dbReference type="Proteomes" id="UP001140076"/>
    </source>
</evidence>
<keyword evidence="9 10" id="KW-0170">Cobalt</keyword>
<evidence type="ECO:0000256" key="11">
    <source>
        <dbReference type="SAM" id="MobiDB-lite"/>
    </source>
</evidence>
<dbReference type="GO" id="GO:0015087">
    <property type="term" value="F:cobalt ion transmembrane transporter activity"/>
    <property type="evidence" value="ECO:0007669"/>
    <property type="project" value="UniProtKB-UniRule"/>
</dbReference>
<keyword evidence="7 10" id="KW-0406">Ion transport</keyword>
<comment type="caution">
    <text evidence="10">Lacks conserved residue(s) required for the propagation of feature annotation.</text>
</comment>
<evidence type="ECO:0000256" key="7">
    <source>
        <dbReference type="ARBA" id="ARBA00023065"/>
    </source>
</evidence>
<evidence type="ECO:0000256" key="1">
    <source>
        <dbReference type="ARBA" id="ARBA00022426"/>
    </source>
</evidence>
<reference evidence="12" key="1">
    <citation type="submission" date="2021-10" db="EMBL/GenBank/DDBJ databases">
        <title>Streptomonospora sp. nov., isolated from mangrove soil.</title>
        <authorList>
            <person name="Chen X."/>
            <person name="Ge X."/>
            <person name="Liu W."/>
        </authorList>
    </citation>
    <scope>NUCLEOTIDE SEQUENCE</scope>
    <source>
        <strain evidence="12">S1-112</strain>
    </source>
</reference>
<comment type="function">
    <text evidence="10">Part of the energy-coupling factor (ECF) transporter complex CbiMNOQ involved in cobalt import.</text>
</comment>
<keyword evidence="2 10" id="KW-0813">Transport</keyword>
<dbReference type="RefSeq" id="WP_270071571.1">
    <property type="nucleotide sequence ID" value="NZ_JAJAQC010000009.1"/>
</dbReference>
<comment type="subcellular location">
    <subcellularLocation>
        <location evidence="10">Cell membrane</location>
        <topology evidence="10">Multi-pass membrane protein</topology>
    </subcellularLocation>
</comment>
<evidence type="ECO:0000256" key="3">
    <source>
        <dbReference type="ARBA" id="ARBA00022475"/>
    </source>
</evidence>
<dbReference type="GO" id="GO:0005886">
    <property type="term" value="C:plasma membrane"/>
    <property type="evidence" value="ECO:0007669"/>
    <property type="project" value="UniProtKB-SubCell"/>
</dbReference>
<dbReference type="PANTHER" id="PTHR38662:SF1">
    <property type="entry name" value="COBALT TRANSPORT PROTEIN CBIN"/>
    <property type="match status" value="1"/>
</dbReference>
<dbReference type="AlphaFoldDB" id="A0A9X3SD13"/>
<keyword evidence="13" id="KW-1185">Reference proteome</keyword>
<evidence type="ECO:0000256" key="4">
    <source>
        <dbReference type="ARBA" id="ARBA00022573"/>
    </source>
</evidence>
<gene>
    <name evidence="10" type="primary">cbiN</name>
    <name evidence="12" type="ORF">LG943_08080</name>
</gene>